<dbReference type="SUPFAM" id="SSF46785">
    <property type="entry name" value="Winged helix' DNA-binding domain"/>
    <property type="match status" value="1"/>
</dbReference>
<dbReference type="PATRIC" id="fig|1321820.3.peg.980"/>
<gene>
    <name evidence="5" type="ORF">HMPREF1983_01007</name>
</gene>
<keyword evidence="6" id="KW-1185">Reference proteome</keyword>
<dbReference type="EMBL" id="AWVP01000062">
    <property type="protein sequence ID" value="ERK57682.1"/>
    <property type="molecule type" value="Genomic_DNA"/>
</dbReference>
<dbReference type="Gene3D" id="1.10.10.10">
    <property type="entry name" value="Winged helix-like DNA-binding domain superfamily/Winged helix DNA-binding domain"/>
    <property type="match status" value="1"/>
</dbReference>
<name>U2S4H3_9BACL</name>
<organism evidence="5 6">
    <name type="scientific">Gemella bergeri ATCC 700627</name>
    <dbReference type="NCBI Taxonomy" id="1321820"/>
    <lineage>
        <taxon>Bacteria</taxon>
        <taxon>Bacillati</taxon>
        <taxon>Bacillota</taxon>
        <taxon>Bacilli</taxon>
        <taxon>Bacillales</taxon>
        <taxon>Gemellaceae</taxon>
        <taxon>Gemella</taxon>
    </lineage>
</organism>
<protein>
    <submittedName>
        <fullName evidence="5">Copper transport repressor, CopY/TcrY family</fullName>
    </submittedName>
</protein>
<dbReference type="eggNOG" id="COG3682">
    <property type="taxonomic scope" value="Bacteria"/>
</dbReference>
<keyword evidence="4" id="KW-0804">Transcription</keyword>
<evidence type="ECO:0000313" key="5">
    <source>
        <dbReference type="EMBL" id="ERK57682.1"/>
    </source>
</evidence>
<proteinExistence type="inferred from homology"/>
<comment type="caution">
    <text evidence="5">The sequence shown here is derived from an EMBL/GenBank/DDBJ whole genome shotgun (WGS) entry which is preliminary data.</text>
</comment>
<dbReference type="RefSeq" id="WP_021753663.1">
    <property type="nucleotide sequence ID" value="NZ_KI271875.1"/>
</dbReference>
<evidence type="ECO:0000256" key="3">
    <source>
        <dbReference type="ARBA" id="ARBA00023125"/>
    </source>
</evidence>
<dbReference type="HOGENOM" id="CLU_119090_2_1_9"/>
<evidence type="ECO:0000256" key="1">
    <source>
        <dbReference type="ARBA" id="ARBA00011046"/>
    </source>
</evidence>
<dbReference type="InterPro" id="IPR014071">
    <property type="entry name" value="Cu_transp_CopY/TcrY"/>
</dbReference>
<reference evidence="5 6" key="1">
    <citation type="submission" date="2013-08" db="EMBL/GenBank/DDBJ databases">
        <authorList>
            <person name="Weinstock G."/>
            <person name="Sodergren E."/>
            <person name="Wylie T."/>
            <person name="Fulton L."/>
            <person name="Fulton R."/>
            <person name="Fronick C."/>
            <person name="O'Laughlin M."/>
            <person name="Godfrey J."/>
            <person name="Miner T."/>
            <person name="Herter B."/>
            <person name="Appelbaum E."/>
            <person name="Cordes M."/>
            <person name="Lek S."/>
            <person name="Wollam A."/>
            <person name="Pepin K.H."/>
            <person name="Palsikar V.B."/>
            <person name="Mitreva M."/>
            <person name="Wilson R.K."/>
        </authorList>
    </citation>
    <scope>NUCLEOTIDE SEQUENCE [LARGE SCALE GENOMIC DNA]</scope>
    <source>
        <strain evidence="5 6">ATCC 700627</strain>
    </source>
</reference>
<dbReference type="Proteomes" id="UP000016637">
    <property type="component" value="Unassembled WGS sequence"/>
</dbReference>
<dbReference type="GO" id="GO:0003677">
    <property type="term" value="F:DNA binding"/>
    <property type="evidence" value="ECO:0007669"/>
    <property type="project" value="UniProtKB-KW"/>
</dbReference>
<comment type="similarity">
    <text evidence="1">Belongs to the BlaI transcriptional regulatory family.</text>
</comment>
<keyword evidence="2" id="KW-0805">Transcription regulation</keyword>
<accession>U2S4H3</accession>
<dbReference type="GO" id="GO:0045892">
    <property type="term" value="P:negative regulation of DNA-templated transcription"/>
    <property type="evidence" value="ECO:0007669"/>
    <property type="project" value="InterPro"/>
</dbReference>
<dbReference type="InterPro" id="IPR005650">
    <property type="entry name" value="BlaI_family"/>
</dbReference>
<dbReference type="AlphaFoldDB" id="U2S4H3"/>
<evidence type="ECO:0000256" key="4">
    <source>
        <dbReference type="ARBA" id="ARBA00023163"/>
    </source>
</evidence>
<dbReference type="PIRSF" id="PIRSF019455">
    <property type="entry name" value="CopR_AtkY"/>
    <property type="match status" value="1"/>
</dbReference>
<dbReference type="InterPro" id="IPR036388">
    <property type="entry name" value="WH-like_DNA-bd_sf"/>
</dbReference>
<keyword evidence="3" id="KW-0238">DNA-binding</keyword>
<evidence type="ECO:0000256" key="2">
    <source>
        <dbReference type="ARBA" id="ARBA00023015"/>
    </source>
</evidence>
<dbReference type="NCBIfam" id="TIGR02698">
    <property type="entry name" value="CopY_TcrY"/>
    <property type="match status" value="1"/>
</dbReference>
<sequence length="149" mass="17088">MVFNISEAEWEVMRVVWSNIDTTSKIVIDTLSSKKGWSVSTIKTLLSRLVEKNMLNTRKQGNKFIYNAVYSENDCLESITKEFLNKICARKTGLIIKIIIDEDRLSVEDIDNTILKLKEKKKTAKKVIECNCVKGQCTCHNNGQCICHR</sequence>
<dbReference type="InterPro" id="IPR036390">
    <property type="entry name" value="WH_DNA-bd_sf"/>
</dbReference>
<dbReference type="Pfam" id="PF03965">
    <property type="entry name" value="Penicillinase_R"/>
    <property type="match status" value="1"/>
</dbReference>
<evidence type="ECO:0000313" key="6">
    <source>
        <dbReference type="Proteomes" id="UP000016637"/>
    </source>
</evidence>